<dbReference type="InterPro" id="IPR029058">
    <property type="entry name" value="AB_hydrolase_fold"/>
</dbReference>
<organism evidence="2 3">
    <name type="scientific">Brooklawnia cerclae</name>
    <dbReference type="NCBI Taxonomy" id="349934"/>
    <lineage>
        <taxon>Bacteria</taxon>
        <taxon>Bacillati</taxon>
        <taxon>Actinomycetota</taxon>
        <taxon>Actinomycetes</taxon>
        <taxon>Propionibacteriales</taxon>
        <taxon>Propionibacteriaceae</taxon>
        <taxon>Brooklawnia</taxon>
    </lineage>
</organism>
<gene>
    <name evidence="2" type="ORF">FB473_003316</name>
</gene>
<dbReference type="Gene3D" id="3.40.50.1820">
    <property type="entry name" value="alpha/beta hydrolase"/>
    <property type="match status" value="1"/>
</dbReference>
<dbReference type="Proteomes" id="UP000749311">
    <property type="component" value="Unassembled WGS sequence"/>
</dbReference>
<evidence type="ECO:0000313" key="3">
    <source>
        <dbReference type="Proteomes" id="UP000749311"/>
    </source>
</evidence>
<sequence length="349" mass="38648">MTLGHILVVIVVALIIAGLVAPTEAMSWWRRGDLDDKAIHWPTRAEAFQRPGDDPDDEMPDALPPETDHYLVYLSGIGISSPDQLPVVETPLIDLLQQRVGHTTLIWQIYPYSVENTALTQGRRLARLWRTLSVWKHEKARWRALSFLINLRNAFQMFVSSDKRYGPVFNLAVAQQIAAALVRHGYVPEHHRPVTLLGWSGGAQIAAGAAWHLAALGVPVRLLSMAGILSSDPGLDRCLRIWHMRGDSDRAQELGLVLFARRWPIFRNSSWNRARREGRLTVVSLGALRHTGHGGYFAASPPLPDGREPRQATVDHILGVLVDAGLATDGLAGIPGDDRASRRSEDDPT</sequence>
<name>A0ABX0SL00_9ACTN</name>
<dbReference type="EMBL" id="JAAMOZ010000004">
    <property type="protein sequence ID" value="NIH58619.1"/>
    <property type="molecule type" value="Genomic_DNA"/>
</dbReference>
<dbReference type="PROSITE" id="PS50206">
    <property type="entry name" value="RHODANESE_3"/>
    <property type="match status" value="1"/>
</dbReference>
<keyword evidence="3" id="KW-1185">Reference proteome</keyword>
<dbReference type="RefSeq" id="WP_208390874.1">
    <property type="nucleotide sequence ID" value="NZ_BAAAOO010000006.1"/>
</dbReference>
<reference evidence="2 3" key="1">
    <citation type="submission" date="2020-02" db="EMBL/GenBank/DDBJ databases">
        <title>Sequencing the genomes of 1000 actinobacteria strains.</title>
        <authorList>
            <person name="Klenk H.-P."/>
        </authorList>
    </citation>
    <scope>NUCLEOTIDE SEQUENCE [LARGE SCALE GENOMIC DNA]</scope>
    <source>
        <strain evidence="2 3">DSM 19609</strain>
    </source>
</reference>
<dbReference type="SUPFAM" id="SSF53474">
    <property type="entry name" value="alpha/beta-Hydrolases"/>
    <property type="match status" value="1"/>
</dbReference>
<evidence type="ECO:0000313" key="2">
    <source>
        <dbReference type="EMBL" id="NIH58619.1"/>
    </source>
</evidence>
<evidence type="ECO:0000259" key="1">
    <source>
        <dbReference type="PROSITE" id="PS50206"/>
    </source>
</evidence>
<comment type="caution">
    <text evidence="2">The sequence shown here is derived from an EMBL/GenBank/DDBJ whole genome shotgun (WGS) entry which is preliminary data.</text>
</comment>
<feature type="domain" description="Rhodanese" evidence="1">
    <location>
        <begin position="174"/>
        <end position="237"/>
    </location>
</feature>
<accession>A0ABX0SL00</accession>
<protein>
    <recommendedName>
        <fullName evidence="1">Rhodanese domain-containing protein</fullName>
    </recommendedName>
</protein>
<proteinExistence type="predicted"/>
<dbReference type="InterPro" id="IPR001763">
    <property type="entry name" value="Rhodanese-like_dom"/>
</dbReference>